<organism evidence="2 3">
    <name type="scientific">Rotaria socialis</name>
    <dbReference type="NCBI Taxonomy" id="392032"/>
    <lineage>
        <taxon>Eukaryota</taxon>
        <taxon>Metazoa</taxon>
        <taxon>Spiralia</taxon>
        <taxon>Gnathifera</taxon>
        <taxon>Rotifera</taxon>
        <taxon>Eurotatoria</taxon>
        <taxon>Bdelloidea</taxon>
        <taxon>Philodinida</taxon>
        <taxon>Philodinidae</taxon>
        <taxon>Rotaria</taxon>
    </lineage>
</organism>
<dbReference type="EMBL" id="CAJOBR010031681">
    <property type="protein sequence ID" value="CAF4996087.1"/>
    <property type="molecule type" value="Genomic_DNA"/>
</dbReference>
<proteinExistence type="predicted"/>
<reference evidence="2" key="1">
    <citation type="submission" date="2021-02" db="EMBL/GenBank/DDBJ databases">
        <authorList>
            <person name="Nowell W R."/>
        </authorList>
    </citation>
    <scope>NUCLEOTIDE SEQUENCE</scope>
</reference>
<dbReference type="AlphaFoldDB" id="A0A821ZX18"/>
<accession>A0A821ZX18</accession>
<comment type="caution">
    <text evidence="2">The sequence shown here is derived from an EMBL/GenBank/DDBJ whole genome shotgun (WGS) entry which is preliminary data.</text>
</comment>
<protein>
    <submittedName>
        <fullName evidence="2">Uncharacterized protein</fullName>
    </submittedName>
</protein>
<feature type="compositionally biased region" description="Polar residues" evidence="1">
    <location>
        <begin position="36"/>
        <end position="56"/>
    </location>
</feature>
<dbReference type="Proteomes" id="UP000663848">
    <property type="component" value="Unassembled WGS sequence"/>
</dbReference>
<name>A0A821ZX18_9BILA</name>
<feature type="non-terminal residue" evidence="2">
    <location>
        <position position="137"/>
    </location>
</feature>
<evidence type="ECO:0000313" key="3">
    <source>
        <dbReference type="Proteomes" id="UP000663848"/>
    </source>
</evidence>
<feature type="region of interest" description="Disordered" evidence="1">
    <location>
        <begin position="31"/>
        <end position="104"/>
    </location>
</feature>
<feature type="non-terminal residue" evidence="2">
    <location>
        <position position="1"/>
    </location>
</feature>
<feature type="compositionally biased region" description="Polar residues" evidence="1">
    <location>
        <begin position="94"/>
        <end position="104"/>
    </location>
</feature>
<evidence type="ECO:0000256" key="1">
    <source>
        <dbReference type="SAM" id="MobiDB-lite"/>
    </source>
</evidence>
<gene>
    <name evidence="2" type="ORF">QYT958_LOCUS37626</name>
</gene>
<evidence type="ECO:0000313" key="2">
    <source>
        <dbReference type="EMBL" id="CAF4996087.1"/>
    </source>
</evidence>
<sequence>SYFIALFRPRQDVKSVIPELNNQPQLVNLKRIDSTPVPNSASNTITPVQDEQTVASSPPLLPNDLDKHGSQSSLQSSTLTSFSNIFKSPEQRSQRPSVDNAKNMTFRNELKMDIGSFFGSHGIVANKPPLNHSDSRK</sequence>
<feature type="compositionally biased region" description="Low complexity" evidence="1">
    <location>
        <begin position="70"/>
        <end position="81"/>
    </location>
</feature>